<feature type="domain" description="XdhC- CoxI" evidence="1">
    <location>
        <begin position="17"/>
        <end position="70"/>
    </location>
</feature>
<accession>A0A252AYQ8</accession>
<dbReference type="InterPro" id="IPR027051">
    <property type="entry name" value="XdhC_Rossmann_dom"/>
</dbReference>
<comment type="caution">
    <text evidence="3">The sequence shown here is derived from an EMBL/GenBank/DDBJ whole genome shotgun (WGS) entry which is preliminary data.</text>
</comment>
<dbReference type="InterPro" id="IPR036291">
    <property type="entry name" value="NAD(P)-bd_dom_sf"/>
</dbReference>
<dbReference type="Gene3D" id="3.40.50.720">
    <property type="entry name" value="NAD(P)-binding Rossmann-like Domain"/>
    <property type="match status" value="1"/>
</dbReference>
<dbReference type="AlphaFoldDB" id="A0A252AYQ8"/>
<dbReference type="Pfam" id="PF13478">
    <property type="entry name" value="XdhC_C"/>
    <property type="match status" value="1"/>
</dbReference>
<evidence type="ECO:0000313" key="4">
    <source>
        <dbReference type="Proteomes" id="UP000194641"/>
    </source>
</evidence>
<dbReference type="SUPFAM" id="SSF51735">
    <property type="entry name" value="NAD(P)-binding Rossmann-fold domains"/>
    <property type="match status" value="1"/>
</dbReference>
<protein>
    <submittedName>
        <fullName evidence="3">Xanthine dehydrogenase</fullName>
    </submittedName>
</protein>
<dbReference type="InterPro" id="IPR003777">
    <property type="entry name" value="XdhC_CoxI"/>
</dbReference>
<evidence type="ECO:0000259" key="2">
    <source>
        <dbReference type="Pfam" id="PF13478"/>
    </source>
</evidence>
<sequence>MRSISSVLADWTPHSADFACVQLTETRGSTPREAGTFMLVGETWQAGTVGGGTLEWDCLQYARGLLRSDKDVEFHEFVLGNGTNQCCGGRAKIKITRSNLPMIETLKQQLCRDEESRKTVFLFGAGHVGRALAYALAPLPLKLVWVDPRQDEFGTVPSRVEVRVTSDWEHELTLAPQGSGLLVLTPNHSLDALIVAAALERNDFAYIGLIGSKTKRRRFENSFREIGLSEEQIKSFICPIGDRNIRDKRPEIIAALVAAEIVEKLLHAA</sequence>
<gene>
    <name evidence="3" type="ORF">HK17_00150</name>
</gene>
<organism evidence="3 4">
    <name type="scientific">Acetobacter indonesiensis</name>
    <dbReference type="NCBI Taxonomy" id="104101"/>
    <lineage>
        <taxon>Bacteria</taxon>
        <taxon>Pseudomonadati</taxon>
        <taxon>Pseudomonadota</taxon>
        <taxon>Alphaproteobacteria</taxon>
        <taxon>Acetobacterales</taxon>
        <taxon>Acetobacteraceae</taxon>
        <taxon>Acetobacter</taxon>
    </lineage>
</organism>
<dbReference type="InterPro" id="IPR052698">
    <property type="entry name" value="MoCofactor_Util/Proc"/>
</dbReference>
<dbReference type="Pfam" id="PF02625">
    <property type="entry name" value="XdhC_CoxI"/>
    <property type="match status" value="1"/>
</dbReference>
<name>A0A252AYQ8_9PROT</name>
<dbReference type="RefSeq" id="WP_048847124.1">
    <property type="nucleotide sequence ID" value="NZ_BAMW01000045.1"/>
</dbReference>
<dbReference type="Proteomes" id="UP000194641">
    <property type="component" value="Unassembled WGS sequence"/>
</dbReference>
<dbReference type="PANTHER" id="PTHR30388">
    <property type="entry name" value="ALDEHYDE OXIDOREDUCTASE MOLYBDENUM COFACTOR ASSEMBLY PROTEIN"/>
    <property type="match status" value="1"/>
</dbReference>
<dbReference type="EMBL" id="JOPA01000001">
    <property type="protein sequence ID" value="OUI97058.1"/>
    <property type="molecule type" value="Genomic_DNA"/>
</dbReference>
<evidence type="ECO:0000259" key="1">
    <source>
        <dbReference type="Pfam" id="PF02625"/>
    </source>
</evidence>
<dbReference type="NCBIfam" id="TIGR02964">
    <property type="entry name" value="xanthine_xdhC"/>
    <property type="match status" value="1"/>
</dbReference>
<evidence type="ECO:0000313" key="3">
    <source>
        <dbReference type="EMBL" id="OUI97058.1"/>
    </source>
</evidence>
<feature type="domain" description="XdhC Rossmann" evidence="2">
    <location>
        <begin position="120"/>
        <end position="261"/>
    </location>
</feature>
<dbReference type="PANTHER" id="PTHR30388:SF6">
    <property type="entry name" value="XANTHINE DEHYDROGENASE SUBUNIT A-RELATED"/>
    <property type="match status" value="1"/>
</dbReference>
<reference evidence="4" key="1">
    <citation type="submission" date="2014-06" db="EMBL/GenBank/DDBJ databases">
        <authorList>
            <person name="Winans N.J."/>
            <person name="Newell P.D."/>
            <person name="Douglas A.E."/>
        </authorList>
    </citation>
    <scope>NUCLEOTIDE SEQUENCE [LARGE SCALE GENOMIC DNA]</scope>
</reference>
<proteinExistence type="predicted"/>
<dbReference type="InterPro" id="IPR014308">
    <property type="entry name" value="Xanthine_DH_XdhC"/>
</dbReference>